<organism evidence="1 2">
    <name type="scientific">Micrococcus endophyticus</name>
    <dbReference type="NCBI Taxonomy" id="455343"/>
    <lineage>
        <taxon>Bacteria</taxon>
        <taxon>Bacillati</taxon>
        <taxon>Actinomycetota</taxon>
        <taxon>Actinomycetes</taxon>
        <taxon>Micrococcales</taxon>
        <taxon>Micrococcaceae</taxon>
        <taxon>Micrococcus</taxon>
    </lineage>
</organism>
<dbReference type="RefSeq" id="WP_184172504.1">
    <property type="nucleotide sequence ID" value="NZ_BAABAG010000013.1"/>
</dbReference>
<accession>A0A7W9N0I9</accession>
<comment type="caution">
    <text evidence="1">The sequence shown here is derived from an EMBL/GenBank/DDBJ whole genome shotgun (WGS) entry which is preliminary data.</text>
</comment>
<dbReference type="EMBL" id="JACHMW010000001">
    <property type="protein sequence ID" value="MBB5849105.1"/>
    <property type="molecule type" value="Genomic_DNA"/>
</dbReference>
<keyword evidence="1" id="KW-0378">Hydrolase</keyword>
<gene>
    <name evidence="1" type="ORF">HDA33_001669</name>
</gene>
<protein>
    <submittedName>
        <fullName evidence="1">Hydroxymethylpyrimidine pyrophosphatase-like HAD family hydrolase</fullName>
    </submittedName>
</protein>
<evidence type="ECO:0000313" key="1">
    <source>
        <dbReference type="EMBL" id="MBB5849105.1"/>
    </source>
</evidence>
<proteinExistence type="predicted"/>
<dbReference type="SUPFAM" id="SSF56784">
    <property type="entry name" value="HAD-like"/>
    <property type="match status" value="1"/>
</dbReference>
<dbReference type="Proteomes" id="UP000567246">
    <property type="component" value="Unassembled WGS sequence"/>
</dbReference>
<dbReference type="GO" id="GO:0016787">
    <property type="term" value="F:hydrolase activity"/>
    <property type="evidence" value="ECO:0007669"/>
    <property type="project" value="UniProtKB-KW"/>
</dbReference>
<reference evidence="1 2" key="1">
    <citation type="submission" date="2020-08" db="EMBL/GenBank/DDBJ databases">
        <title>Sequencing the genomes of 1000 actinobacteria strains.</title>
        <authorList>
            <person name="Klenk H.-P."/>
        </authorList>
    </citation>
    <scope>NUCLEOTIDE SEQUENCE [LARGE SCALE GENOMIC DNA]</scope>
    <source>
        <strain evidence="1 2">DSM 17945</strain>
    </source>
</reference>
<keyword evidence="2" id="KW-1185">Reference proteome</keyword>
<name>A0A7W9N0I9_9MICC</name>
<sequence>MSTPSPVGLLLDVDGPVASTQTRTVPDGIVATLVRLAGRGVPVGFNTGRSADFLLHSVIGPLRATGLPADAPFFAVCEKGAVWFPFSAVPAGTLPEVTVDAPAPAWVRTDPAMALDPGLRERIWELSRERAGDLQFVDRTKLAMVSLEMRVGADQAAYEAVRDDVAAGVEEMLAERGLADEVRVDPTVISVDVEHRSSGKDLGVDRCRALMAEAGVPVPGRWFTAGDSRTDYAMADRLHAIGLAVEHLDVRPADGIPATPYPVLTAADLAGRGVGNAEDVHERAGESLLRWVERDLLD</sequence>
<evidence type="ECO:0000313" key="2">
    <source>
        <dbReference type="Proteomes" id="UP000567246"/>
    </source>
</evidence>
<dbReference type="InterPro" id="IPR036412">
    <property type="entry name" value="HAD-like_sf"/>
</dbReference>
<dbReference type="AlphaFoldDB" id="A0A7W9N0I9"/>